<organism evidence="2 3">
    <name type="scientific">Pseudomonas fluorescens</name>
    <dbReference type="NCBI Taxonomy" id="294"/>
    <lineage>
        <taxon>Bacteria</taxon>
        <taxon>Pseudomonadati</taxon>
        <taxon>Pseudomonadota</taxon>
        <taxon>Gammaproteobacteria</taxon>
        <taxon>Pseudomonadales</taxon>
        <taxon>Pseudomonadaceae</taxon>
        <taxon>Pseudomonas</taxon>
    </lineage>
</organism>
<evidence type="ECO:0000259" key="1">
    <source>
        <dbReference type="PROSITE" id="PS51186"/>
    </source>
</evidence>
<keyword evidence="2" id="KW-0808">Transferase</keyword>
<dbReference type="InterPro" id="IPR000182">
    <property type="entry name" value="GNAT_dom"/>
</dbReference>
<dbReference type="SUPFAM" id="SSF55729">
    <property type="entry name" value="Acyl-CoA N-acyltransferases (Nat)"/>
    <property type="match status" value="1"/>
</dbReference>
<reference evidence="2 3" key="1">
    <citation type="submission" date="2017-08" db="EMBL/GenBank/DDBJ databases">
        <authorList>
            <person name="de Groot N.N."/>
        </authorList>
    </citation>
    <scope>NUCLEOTIDE SEQUENCE [LARGE SCALE GENOMIC DNA]</scope>
    <source>
        <strain evidence="2 3">PfR 37</strain>
    </source>
</reference>
<dbReference type="PANTHER" id="PTHR43328:SF1">
    <property type="entry name" value="N-ACETYLTRANSFERASE DOMAIN-CONTAINING PROTEIN"/>
    <property type="match status" value="1"/>
</dbReference>
<feature type="domain" description="N-acetyltransferase" evidence="1">
    <location>
        <begin position="8"/>
        <end position="168"/>
    </location>
</feature>
<gene>
    <name evidence="2" type="ORF">CIB54_26280</name>
</gene>
<dbReference type="Proteomes" id="UP000233564">
    <property type="component" value="Unassembled WGS sequence"/>
</dbReference>
<dbReference type="Gene3D" id="3.40.630.30">
    <property type="match status" value="1"/>
</dbReference>
<comment type="caution">
    <text evidence="2">The sequence shown here is derived from an EMBL/GenBank/DDBJ whole genome shotgun (WGS) entry which is preliminary data.</text>
</comment>
<dbReference type="Pfam" id="PF00583">
    <property type="entry name" value="Acetyltransf_1"/>
    <property type="match status" value="1"/>
</dbReference>
<dbReference type="AlphaFoldDB" id="A0A2N1DUC5"/>
<dbReference type="GO" id="GO:0016747">
    <property type="term" value="F:acyltransferase activity, transferring groups other than amino-acyl groups"/>
    <property type="evidence" value="ECO:0007669"/>
    <property type="project" value="InterPro"/>
</dbReference>
<dbReference type="RefSeq" id="WP_065952709.1">
    <property type="nucleotide sequence ID" value="NZ_KZ478037.1"/>
</dbReference>
<dbReference type="PROSITE" id="PS51186">
    <property type="entry name" value="GNAT"/>
    <property type="match status" value="1"/>
</dbReference>
<evidence type="ECO:0000313" key="3">
    <source>
        <dbReference type="Proteomes" id="UP000233564"/>
    </source>
</evidence>
<dbReference type="EMBL" id="NVXX01000062">
    <property type="protein sequence ID" value="PKH12910.1"/>
    <property type="molecule type" value="Genomic_DNA"/>
</dbReference>
<dbReference type="CDD" id="cd04301">
    <property type="entry name" value="NAT_SF"/>
    <property type="match status" value="1"/>
</dbReference>
<evidence type="ECO:0000313" key="2">
    <source>
        <dbReference type="EMBL" id="PKH12910.1"/>
    </source>
</evidence>
<dbReference type="InterPro" id="IPR016181">
    <property type="entry name" value="Acyl_CoA_acyltransferase"/>
</dbReference>
<protein>
    <submittedName>
        <fullName evidence="2">GNAT family N-acetyltransferase</fullName>
    </submittedName>
</protein>
<name>A0A2N1DUC5_PSEFL</name>
<accession>A0A2N1DUC5</accession>
<proteinExistence type="predicted"/>
<sequence>MRTPDLPIVIQRFTEAHLEGVAALYNEPAVCRQVLQMPFQSVEAWRKRLVMDNERRLQLVALHGGEVIGQLGLEQYLRVRQAHVGSFGMGVATAWQGRGIGSKLLTAALDVADNWMNLHRVELTVYADNEAAHNLYRKFGFEVEGRLRDYALRDGVFVDTLSMARLRKSA</sequence>
<dbReference type="PANTHER" id="PTHR43328">
    <property type="entry name" value="ACETYLTRANSFERASE-RELATED"/>
    <property type="match status" value="1"/>
</dbReference>